<dbReference type="EMBL" id="CAJVQB010015111">
    <property type="protein sequence ID" value="CAG8772573.1"/>
    <property type="molecule type" value="Genomic_DNA"/>
</dbReference>
<evidence type="ECO:0000313" key="1">
    <source>
        <dbReference type="EMBL" id="CAG8772573.1"/>
    </source>
</evidence>
<gene>
    <name evidence="1" type="ORF">GMARGA_LOCUS18698</name>
</gene>
<proteinExistence type="predicted"/>
<keyword evidence="2" id="KW-1185">Reference proteome</keyword>
<comment type="caution">
    <text evidence="1">The sequence shown here is derived from an EMBL/GenBank/DDBJ whole genome shotgun (WGS) entry which is preliminary data.</text>
</comment>
<name>A0ABN7VH60_GIGMA</name>
<protein>
    <submittedName>
        <fullName evidence="1">21231_t:CDS:1</fullName>
    </submittedName>
</protein>
<evidence type="ECO:0000313" key="2">
    <source>
        <dbReference type="Proteomes" id="UP000789901"/>
    </source>
</evidence>
<dbReference type="Proteomes" id="UP000789901">
    <property type="component" value="Unassembled WGS sequence"/>
</dbReference>
<sequence>MSSTSVSSPSSTLTEERSTRTMVDVIKNLTRNVKSVTDANEATRYELHASITIAWRSTDKEINVELQRDISSEEASGRIDYAIAGMANLLCITEEKLQNISYLQNIQQLESFFYMNKRK</sequence>
<reference evidence="1 2" key="1">
    <citation type="submission" date="2021-06" db="EMBL/GenBank/DDBJ databases">
        <authorList>
            <person name="Kallberg Y."/>
            <person name="Tangrot J."/>
            <person name="Rosling A."/>
        </authorList>
    </citation>
    <scope>NUCLEOTIDE SEQUENCE [LARGE SCALE GENOMIC DNA]</scope>
    <source>
        <strain evidence="1 2">120-4 pot B 10/14</strain>
    </source>
</reference>
<accession>A0ABN7VH60</accession>
<organism evidence="1 2">
    <name type="scientific">Gigaspora margarita</name>
    <dbReference type="NCBI Taxonomy" id="4874"/>
    <lineage>
        <taxon>Eukaryota</taxon>
        <taxon>Fungi</taxon>
        <taxon>Fungi incertae sedis</taxon>
        <taxon>Mucoromycota</taxon>
        <taxon>Glomeromycotina</taxon>
        <taxon>Glomeromycetes</taxon>
        <taxon>Diversisporales</taxon>
        <taxon>Gigasporaceae</taxon>
        <taxon>Gigaspora</taxon>
    </lineage>
</organism>